<organism evidence="3 4">
    <name type="scientific">Rhynchosporium agropyri</name>
    <dbReference type="NCBI Taxonomy" id="914238"/>
    <lineage>
        <taxon>Eukaryota</taxon>
        <taxon>Fungi</taxon>
        <taxon>Dikarya</taxon>
        <taxon>Ascomycota</taxon>
        <taxon>Pezizomycotina</taxon>
        <taxon>Leotiomycetes</taxon>
        <taxon>Helotiales</taxon>
        <taxon>Ploettnerulaceae</taxon>
        <taxon>Rhynchosporium</taxon>
    </lineage>
</organism>
<dbReference type="AlphaFoldDB" id="A0A1E1LJG6"/>
<dbReference type="Gene3D" id="3.20.20.80">
    <property type="entry name" value="Glycosidases"/>
    <property type="match status" value="1"/>
</dbReference>
<dbReference type="PANTHER" id="PTHR34154:SF3">
    <property type="entry name" value="ALKALI-SENSITIVE LINKAGE PROTEIN 1"/>
    <property type="match status" value="1"/>
</dbReference>
<dbReference type="Pfam" id="PF11790">
    <property type="entry name" value="Glyco_hydro_cc"/>
    <property type="match status" value="1"/>
</dbReference>
<dbReference type="InterPro" id="IPR024655">
    <property type="entry name" value="Asl1_glyco_hydro_catalytic"/>
</dbReference>
<gene>
    <name evidence="3" type="ORF">RAG0_15051</name>
</gene>
<evidence type="ECO:0000256" key="1">
    <source>
        <dbReference type="SAM" id="SignalP"/>
    </source>
</evidence>
<proteinExistence type="predicted"/>
<dbReference type="Proteomes" id="UP000178912">
    <property type="component" value="Unassembled WGS sequence"/>
</dbReference>
<reference evidence="4" key="1">
    <citation type="submission" date="2016-03" db="EMBL/GenBank/DDBJ databases">
        <authorList>
            <person name="Guldener U."/>
        </authorList>
    </citation>
    <scope>NUCLEOTIDE SEQUENCE [LARGE SCALE GENOMIC DNA]</scope>
    <source>
        <strain evidence="4">04CH-RAC-A.6.1</strain>
    </source>
</reference>
<dbReference type="SUPFAM" id="SSF51445">
    <property type="entry name" value="(Trans)glycosidases"/>
    <property type="match status" value="1"/>
</dbReference>
<evidence type="ECO:0000259" key="2">
    <source>
        <dbReference type="Pfam" id="PF11790"/>
    </source>
</evidence>
<evidence type="ECO:0000313" key="3">
    <source>
        <dbReference type="EMBL" id="CZT10633.1"/>
    </source>
</evidence>
<dbReference type="InterPro" id="IPR053183">
    <property type="entry name" value="ASL1"/>
</dbReference>
<keyword evidence="4" id="KW-1185">Reference proteome</keyword>
<feature type="domain" description="Asl1-like glycosyl hydrolase catalytic" evidence="2">
    <location>
        <begin position="52"/>
        <end position="286"/>
    </location>
</feature>
<protein>
    <recommendedName>
        <fullName evidence="2">Asl1-like glycosyl hydrolase catalytic domain-containing protein</fullName>
    </recommendedName>
</protein>
<dbReference type="GO" id="GO:0009277">
    <property type="term" value="C:fungal-type cell wall"/>
    <property type="evidence" value="ECO:0007669"/>
    <property type="project" value="TreeGrafter"/>
</dbReference>
<dbReference type="EMBL" id="FJUX01000130">
    <property type="protein sequence ID" value="CZT10633.1"/>
    <property type="molecule type" value="Genomic_DNA"/>
</dbReference>
<feature type="chain" id="PRO_5009447259" description="Asl1-like glycosyl hydrolase catalytic domain-containing protein" evidence="1">
    <location>
        <begin position="32"/>
        <end position="328"/>
    </location>
</feature>
<keyword evidence="1" id="KW-0732">Signal</keyword>
<name>A0A1E1LJG6_9HELO</name>
<accession>A0A1E1LJG6</accession>
<dbReference type="PANTHER" id="PTHR34154">
    <property type="entry name" value="ALKALI-SENSITIVE LINKAGE PROTEIN 1"/>
    <property type="match status" value="1"/>
</dbReference>
<dbReference type="InterPro" id="IPR017853">
    <property type="entry name" value="GH"/>
</dbReference>
<dbReference type="OrthoDB" id="5959761at2759"/>
<evidence type="ECO:0000313" key="4">
    <source>
        <dbReference type="Proteomes" id="UP000178912"/>
    </source>
</evidence>
<feature type="signal peptide" evidence="1">
    <location>
        <begin position="1"/>
        <end position="31"/>
    </location>
</feature>
<dbReference type="GO" id="GO:0071966">
    <property type="term" value="P:fungal-type cell wall polysaccharide metabolic process"/>
    <property type="evidence" value="ECO:0007669"/>
    <property type="project" value="TreeGrafter"/>
</dbReference>
<sequence>MQISTFSPKSAITASSLLLLPMSLLASYTSAADSKRGVSIISNLHLPDWSLIDKSAISWYWNWSPYPGSSSLVTNLTFVPQIHSLDDLEKNIAQAKSLPTTSTHLMTFNEPDGTTSSGGTTISAEDAAKAYIDSILPLRKANGGQFLISHPATTGSSGGLNWLTDFNTSCYKHAPETGCPLDFVTAHWYGDFIGLQSWVTQLDDFYNDGTNASIPIWVSELAIPKQDAQATVQMMNESLAYLDDSDLIASYAWFGMFRTSGSNEWTGENVALFDKSGGLTQLGATYLNQEGNTVFKKGQKGTGGAGSLGVERALGLTVFFGWLWMLIS</sequence>